<dbReference type="AlphaFoldDB" id="A0A1H8A0S2"/>
<feature type="domain" description="Peptidase M4 C-terminal" evidence="9">
    <location>
        <begin position="353"/>
        <end position="521"/>
    </location>
</feature>
<organism evidence="11 12">
    <name type="scientific">Stigmatella aurantiaca</name>
    <dbReference type="NCBI Taxonomy" id="41"/>
    <lineage>
        <taxon>Bacteria</taxon>
        <taxon>Pseudomonadati</taxon>
        <taxon>Myxococcota</taxon>
        <taxon>Myxococcia</taxon>
        <taxon>Myxococcales</taxon>
        <taxon>Cystobacterineae</taxon>
        <taxon>Archangiaceae</taxon>
        <taxon>Stigmatella</taxon>
    </lineage>
</organism>
<keyword evidence="5" id="KW-0862">Zinc</keyword>
<dbReference type="InterPro" id="IPR050728">
    <property type="entry name" value="Zinc_Metalloprotease_M4"/>
</dbReference>
<dbReference type="Gene3D" id="1.10.390.10">
    <property type="entry name" value="Neutral Protease Domain 2"/>
    <property type="match status" value="1"/>
</dbReference>
<evidence type="ECO:0000259" key="8">
    <source>
        <dbReference type="Pfam" id="PF01447"/>
    </source>
</evidence>
<dbReference type="GO" id="GO:0006508">
    <property type="term" value="P:proteolysis"/>
    <property type="evidence" value="ECO:0007669"/>
    <property type="project" value="UniProtKB-KW"/>
</dbReference>
<dbReference type="GO" id="GO:0004222">
    <property type="term" value="F:metalloendopeptidase activity"/>
    <property type="evidence" value="ECO:0007669"/>
    <property type="project" value="InterPro"/>
</dbReference>
<feature type="domain" description="Peptidase C-terminal archaeal/bacterial" evidence="10">
    <location>
        <begin position="550"/>
        <end position="618"/>
    </location>
</feature>
<evidence type="ECO:0000256" key="4">
    <source>
        <dbReference type="ARBA" id="ARBA00022801"/>
    </source>
</evidence>
<proteinExistence type="inferred from homology"/>
<dbReference type="EMBL" id="FOAP01000020">
    <property type="protein sequence ID" value="SEM64086.1"/>
    <property type="molecule type" value="Genomic_DNA"/>
</dbReference>
<dbReference type="Pfam" id="PF02868">
    <property type="entry name" value="Peptidase_M4_C"/>
    <property type="match status" value="1"/>
</dbReference>
<evidence type="ECO:0000313" key="11">
    <source>
        <dbReference type="EMBL" id="SEM64086.1"/>
    </source>
</evidence>
<dbReference type="InterPro" id="IPR023612">
    <property type="entry name" value="Peptidase_M4"/>
</dbReference>
<accession>A0A1H8A0S2</accession>
<dbReference type="PANTHER" id="PTHR33794:SF1">
    <property type="entry name" value="BACILLOLYSIN"/>
    <property type="match status" value="1"/>
</dbReference>
<name>A0A1H8A0S2_STIAU</name>
<feature type="domain" description="Peptidase M4" evidence="8">
    <location>
        <begin position="225"/>
        <end position="350"/>
    </location>
</feature>
<dbReference type="InterPro" id="IPR001570">
    <property type="entry name" value="Peptidase_M4_C_domain"/>
</dbReference>
<feature type="active site" evidence="7">
    <location>
        <position position="343"/>
    </location>
</feature>
<sequence>MAWLGVVSGACGDGERAEAVAASSGEKDSRADVQAAMRALKRVRVLATHEDRVPAFIQGDFGQASRAGKALSLQEAHEGVQEVLREVAPVFRLSPEELSLRRISWDDQGHQYLRYGQRLNGREVVGAELLLFLDAEGKAYAVHSSARGGSRALAAAQPSLAEEAAVVAARRATGARRMDARSGGLVYVRGEDGQLVLAYAVRVTGVKDGLPVDDRVYVNAMTGDIALRDARVHTALSRAVYSANNGYQLPGTLKRAEGGAATQDAHVDMNYEQLGKTYQCYQENFGRDSHDGEGAPLKSTVHYSEDGNGYVNAYWNGSQMVYGDGDGEMSTELGKDLDVTVHELTHAVTEADSNLIYSNEPGALNEGWSDIFSAYCESWTRGWATDADVWLIGEDVWTPATPGDALRYMGNPTQDGSSKDYYPERYRGSADYGGVHSNSGIANLAFKLLATGGAHPRGKTSVQVAGIGVQKAGKLFYEANANCMTASSNFAAAKLCTEQKAEQFYPEDKGAVTDAWAAVGVSGVVEPPPEVVVLSNGIPVSGVATAEGTSRVYKLTVPPGQASLSFVTSGGSGDLDLYVKRGAAGDMGSYDCKSEGPSTAEECVIAEPAAGDWYVTVFAYSSFTGVTVTGRYSNFQGGTHVLLNGVSSVAYGGAARTWTCWTLQVPDSVPRVVFSQTGGARTSGDADLYIQYQEQPTTHRYLCKSSNKGNHDACTLPRPVGGLYLACSFSYSAYTNVTMKGTY</sequence>
<dbReference type="Proteomes" id="UP000182719">
    <property type="component" value="Unassembled WGS sequence"/>
</dbReference>
<dbReference type="SUPFAM" id="SSF55486">
    <property type="entry name" value="Metalloproteases ('zincins'), catalytic domain"/>
    <property type="match status" value="1"/>
</dbReference>
<dbReference type="PANTHER" id="PTHR33794">
    <property type="entry name" value="BACILLOLYSIN"/>
    <property type="match status" value="1"/>
</dbReference>
<dbReference type="Gene3D" id="2.60.120.380">
    <property type="match status" value="2"/>
</dbReference>
<evidence type="ECO:0000259" key="9">
    <source>
        <dbReference type="Pfam" id="PF02868"/>
    </source>
</evidence>
<dbReference type="PRINTS" id="PR00730">
    <property type="entry name" value="THERMOLYSIN"/>
</dbReference>
<dbReference type="InterPro" id="IPR013856">
    <property type="entry name" value="Peptidase_M4_domain"/>
</dbReference>
<evidence type="ECO:0000256" key="6">
    <source>
        <dbReference type="ARBA" id="ARBA00023049"/>
    </source>
</evidence>
<dbReference type="RefSeq" id="WP_245768897.1">
    <property type="nucleotide sequence ID" value="NZ_FOAP01000020.1"/>
</dbReference>
<feature type="active site" description="Proton donor" evidence="7">
    <location>
        <position position="436"/>
    </location>
</feature>
<keyword evidence="12" id="KW-1185">Reference proteome</keyword>
<comment type="similarity">
    <text evidence="1">Belongs to the peptidase M4 family.</text>
</comment>
<evidence type="ECO:0000259" key="10">
    <source>
        <dbReference type="Pfam" id="PF04151"/>
    </source>
</evidence>
<dbReference type="CDD" id="cd09597">
    <property type="entry name" value="M4_TLP"/>
    <property type="match status" value="1"/>
</dbReference>
<evidence type="ECO:0000256" key="7">
    <source>
        <dbReference type="PIRSR" id="PIRSR623612-1"/>
    </source>
</evidence>
<dbReference type="InterPro" id="IPR007280">
    <property type="entry name" value="Peptidase_C_arc/bac"/>
</dbReference>
<dbReference type="GO" id="GO:0046872">
    <property type="term" value="F:metal ion binding"/>
    <property type="evidence" value="ECO:0007669"/>
    <property type="project" value="UniProtKB-KW"/>
</dbReference>
<reference evidence="12" key="1">
    <citation type="submission" date="2016-10" db="EMBL/GenBank/DDBJ databases">
        <authorList>
            <person name="Varghese N."/>
            <person name="Submissions S."/>
        </authorList>
    </citation>
    <scope>NUCLEOTIDE SEQUENCE [LARGE SCALE GENOMIC DNA]</scope>
    <source>
        <strain evidence="12">DSM 17044</strain>
    </source>
</reference>
<dbReference type="Pfam" id="PF04151">
    <property type="entry name" value="PPC"/>
    <property type="match status" value="1"/>
</dbReference>
<dbReference type="InterPro" id="IPR027268">
    <property type="entry name" value="Peptidase_M4/M1_CTD_sf"/>
</dbReference>
<keyword evidence="3" id="KW-0479">Metal-binding</keyword>
<keyword evidence="2" id="KW-0645">Protease</keyword>
<dbReference type="Gene3D" id="3.10.170.10">
    <property type="match status" value="1"/>
</dbReference>
<protein>
    <submittedName>
        <fullName evidence="11">Vibriolysin</fullName>
    </submittedName>
</protein>
<evidence type="ECO:0000313" key="12">
    <source>
        <dbReference type="Proteomes" id="UP000182719"/>
    </source>
</evidence>
<evidence type="ECO:0000256" key="5">
    <source>
        <dbReference type="ARBA" id="ARBA00022833"/>
    </source>
</evidence>
<evidence type="ECO:0000256" key="1">
    <source>
        <dbReference type="ARBA" id="ARBA00009388"/>
    </source>
</evidence>
<keyword evidence="6" id="KW-0482">Metalloprotease</keyword>
<dbReference type="Pfam" id="PF01447">
    <property type="entry name" value="Peptidase_M4"/>
    <property type="match status" value="1"/>
</dbReference>
<gene>
    <name evidence="11" type="ORF">SAMN05444354_12044</name>
</gene>
<evidence type="ECO:0000256" key="2">
    <source>
        <dbReference type="ARBA" id="ARBA00022670"/>
    </source>
</evidence>
<evidence type="ECO:0000256" key="3">
    <source>
        <dbReference type="ARBA" id="ARBA00022723"/>
    </source>
</evidence>
<keyword evidence="4" id="KW-0378">Hydrolase</keyword>